<dbReference type="PRINTS" id="PR00385">
    <property type="entry name" value="P450"/>
</dbReference>
<keyword evidence="3 4" id="KW-0349">Heme</keyword>
<keyword evidence="5" id="KW-0812">Transmembrane</keyword>
<protein>
    <submittedName>
        <fullName evidence="6">Cytochrome P450</fullName>
    </submittedName>
</protein>
<name>A0A397SXV3_9GLOM</name>
<reference evidence="6 7" key="1">
    <citation type="submission" date="2018-06" db="EMBL/GenBank/DDBJ databases">
        <title>Comparative genomics reveals the genomic features of Rhizophagus irregularis, R. cerebriforme, R. diaphanum and Gigaspora rosea, and their symbiotic lifestyle signature.</title>
        <authorList>
            <person name="Morin E."/>
            <person name="San Clemente H."/>
            <person name="Chen E.C.H."/>
            <person name="De La Providencia I."/>
            <person name="Hainaut M."/>
            <person name="Kuo A."/>
            <person name="Kohler A."/>
            <person name="Murat C."/>
            <person name="Tang N."/>
            <person name="Roy S."/>
            <person name="Loubradou J."/>
            <person name="Henrissat B."/>
            <person name="Grigoriev I.V."/>
            <person name="Corradi N."/>
            <person name="Roux C."/>
            <person name="Martin F.M."/>
        </authorList>
    </citation>
    <scope>NUCLEOTIDE SEQUENCE [LARGE SCALE GENOMIC DNA]</scope>
    <source>
        <strain evidence="6 7">DAOM 227022</strain>
    </source>
</reference>
<keyword evidence="5" id="KW-1133">Transmembrane helix</keyword>
<dbReference type="GO" id="GO:0020037">
    <property type="term" value="F:heme binding"/>
    <property type="evidence" value="ECO:0007669"/>
    <property type="project" value="InterPro"/>
</dbReference>
<evidence type="ECO:0000256" key="5">
    <source>
        <dbReference type="SAM" id="Phobius"/>
    </source>
</evidence>
<dbReference type="GO" id="GO:0016705">
    <property type="term" value="F:oxidoreductase activity, acting on paired donors, with incorporation or reduction of molecular oxygen"/>
    <property type="evidence" value="ECO:0007669"/>
    <property type="project" value="InterPro"/>
</dbReference>
<dbReference type="InterPro" id="IPR017972">
    <property type="entry name" value="Cyt_P450_CS"/>
</dbReference>
<dbReference type="PROSITE" id="PS00086">
    <property type="entry name" value="CYTOCHROME_P450"/>
    <property type="match status" value="1"/>
</dbReference>
<feature type="transmembrane region" description="Helical" evidence="5">
    <location>
        <begin position="12"/>
        <end position="31"/>
    </location>
</feature>
<evidence type="ECO:0000256" key="3">
    <source>
        <dbReference type="PIRSR" id="PIRSR602401-1"/>
    </source>
</evidence>
<keyword evidence="7" id="KW-1185">Reference proteome</keyword>
<evidence type="ECO:0000313" key="6">
    <source>
        <dbReference type="EMBL" id="RIA89849.1"/>
    </source>
</evidence>
<dbReference type="STRING" id="658196.A0A397SXV3"/>
<comment type="cofactor">
    <cofactor evidence="3">
        <name>heme</name>
        <dbReference type="ChEBI" id="CHEBI:30413"/>
    </cofactor>
</comment>
<dbReference type="Gene3D" id="1.10.630.10">
    <property type="entry name" value="Cytochrome P450"/>
    <property type="match status" value="1"/>
</dbReference>
<proteinExistence type="inferred from homology"/>
<dbReference type="GO" id="GO:0005506">
    <property type="term" value="F:iron ion binding"/>
    <property type="evidence" value="ECO:0007669"/>
    <property type="project" value="InterPro"/>
</dbReference>
<comment type="caution">
    <text evidence="6">The sequence shown here is derived from an EMBL/GenBank/DDBJ whole genome shotgun (WGS) entry which is preliminary data.</text>
</comment>
<keyword evidence="2 3" id="KW-0408">Iron</keyword>
<accession>A0A397SXV3</accession>
<evidence type="ECO:0000256" key="2">
    <source>
        <dbReference type="ARBA" id="ARBA00023004"/>
    </source>
</evidence>
<evidence type="ECO:0000313" key="7">
    <source>
        <dbReference type="Proteomes" id="UP000265703"/>
    </source>
</evidence>
<dbReference type="EMBL" id="QKYT01000202">
    <property type="protein sequence ID" value="RIA89849.1"/>
    <property type="molecule type" value="Genomic_DNA"/>
</dbReference>
<dbReference type="Proteomes" id="UP000265703">
    <property type="component" value="Unassembled WGS sequence"/>
</dbReference>
<organism evidence="6 7">
    <name type="scientific">Glomus cerebriforme</name>
    <dbReference type="NCBI Taxonomy" id="658196"/>
    <lineage>
        <taxon>Eukaryota</taxon>
        <taxon>Fungi</taxon>
        <taxon>Fungi incertae sedis</taxon>
        <taxon>Mucoromycota</taxon>
        <taxon>Glomeromycotina</taxon>
        <taxon>Glomeromycetes</taxon>
        <taxon>Glomerales</taxon>
        <taxon>Glomeraceae</taxon>
        <taxon>Glomus</taxon>
    </lineage>
</organism>
<comment type="similarity">
    <text evidence="4">Belongs to the cytochrome P450 family.</text>
</comment>
<dbReference type="InterPro" id="IPR001128">
    <property type="entry name" value="Cyt_P450"/>
</dbReference>
<sequence length="545" mass="63666">MTVIEEFTFDTSNFLFFFLIFILTYITQFYLRYFSRQNPIPGPIPFPLIGNFETYRPNSSQWANELQKKYGDIFEVYLGGLFSLNNKQIWISNANLTNKLLSSHSNNNFPYRTTENEGLDKMDMTSKGIVFNRNINSWAYNRKILSQVLMAPKFLKKAVKNTKELFCEMEKYWEKLGYLNEQENDFNLASWMTRFMTDSVFNLTTNTNSHALLNYFNTLNKDEEEINNNHLLKESEKFVNYIRLHFVACIFFKDTPKLLRTILPTNRRKSKELLEVVAWLNNKVLELIRERKKEIENAEPDEELSADMLTLLLTINTNRDPKYAKATVDDDLINARPMSEDEVRENVYEIMGGGIDTTANTFCYVVYYLTHYPEVKQKMLQEIEKIFGKDTNCEITYEDINKLNYCGAIIKEVSRLMPTVSVLFRVSAKPDEIAGYKFPANTQFMINIPGIQMHTSYWKHPEKFDPDRFMYNEQIPKNALLYFGGGARVCMGKQLAILQLKALMILLYRKYDVELVDMSGGIKYTSTVVNHCEELPVKIKVKNSV</sequence>
<dbReference type="OrthoDB" id="1470350at2759"/>
<feature type="binding site" description="axial binding residue" evidence="3">
    <location>
        <position position="490"/>
    </location>
    <ligand>
        <name>heme</name>
        <dbReference type="ChEBI" id="CHEBI:30413"/>
    </ligand>
    <ligandPart>
        <name>Fe</name>
        <dbReference type="ChEBI" id="CHEBI:18248"/>
    </ligandPart>
</feature>
<keyword evidence="1 3" id="KW-0479">Metal-binding</keyword>
<dbReference type="InterPro" id="IPR002401">
    <property type="entry name" value="Cyt_P450_E_grp-I"/>
</dbReference>
<dbReference type="InterPro" id="IPR036396">
    <property type="entry name" value="Cyt_P450_sf"/>
</dbReference>
<gene>
    <name evidence="6" type="ORF">C1645_738297</name>
</gene>
<keyword evidence="4" id="KW-0560">Oxidoreductase</keyword>
<keyword evidence="5" id="KW-0472">Membrane</keyword>
<dbReference type="PRINTS" id="PR00463">
    <property type="entry name" value="EP450I"/>
</dbReference>
<dbReference type="Pfam" id="PF00067">
    <property type="entry name" value="p450"/>
    <property type="match status" value="1"/>
</dbReference>
<dbReference type="GO" id="GO:0004497">
    <property type="term" value="F:monooxygenase activity"/>
    <property type="evidence" value="ECO:0007669"/>
    <property type="project" value="UniProtKB-KW"/>
</dbReference>
<dbReference type="SUPFAM" id="SSF48264">
    <property type="entry name" value="Cytochrome P450"/>
    <property type="match status" value="1"/>
</dbReference>
<evidence type="ECO:0000256" key="1">
    <source>
        <dbReference type="ARBA" id="ARBA00022723"/>
    </source>
</evidence>
<dbReference type="PANTHER" id="PTHR24301:SF2">
    <property type="entry name" value="THROMBOXANE-A SYNTHASE"/>
    <property type="match status" value="1"/>
</dbReference>
<evidence type="ECO:0000256" key="4">
    <source>
        <dbReference type="RuleBase" id="RU000461"/>
    </source>
</evidence>
<dbReference type="AlphaFoldDB" id="A0A397SXV3"/>
<dbReference type="PANTHER" id="PTHR24301">
    <property type="entry name" value="THROMBOXANE-A SYNTHASE"/>
    <property type="match status" value="1"/>
</dbReference>
<keyword evidence="4" id="KW-0503">Monooxygenase</keyword>